<name>A0A7Y5EIX9_9GAMM</name>
<keyword evidence="1" id="KW-0472">Membrane</keyword>
<feature type="transmembrane region" description="Helical" evidence="1">
    <location>
        <begin position="40"/>
        <end position="67"/>
    </location>
</feature>
<dbReference type="EMBL" id="JABSOD010000020">
    <property type="protein sequence ID" value="NRQ43964.1"/>
    <property type="molecule type" value="Genomic_DNA"/>
</dbReference>
<sequence length="94" mass="10211">MSPVKKYIQLINDSSIQATGLVLLLPPAIAAYLLFPDIEYTPLLIVSGFVSIAISCAHLAIGIFALVKKEYATVVNFLLMPIGMGCFVMYLGFK</sequence>
<evidence type="ECO:0000313" key="2">
    <source>
        <dbReference type="EMBL" id="NRQ43964.1"/>
    </source>
</evidence>
<evidence type="ECO:0000313" key="3">
    <source>
        <dbReference type="Proteomes" id="UP000523161"/>
    </source>
</evidence>
<keyword evidence="1" id="KW-0812">Transmembrane</keyword>
<protein>
    <submittedName>
        <fullName evidence="2">Uncharacterized protein</fullName>
    </submittedName>
</protein>
<keyword evidence="1" id="KW-1133">Transmembrane helix</keyword>
<dbReference type="RefSeq" id="WP_173502199.1">
    <property type="nucleotide sequence ID" value="NZ_JABSOD010000020.1"/>
</dbReference>
<keyword evidence="3" id="KW-1185">Reference proteome</keyword>
<accession>A0A7Y5EIX9</accession>
<dbReference type="Proteomes" id="UP000523161">
    <property type="component" value="Unassembled WGS sequence"/>
</dbReference>
<dbReference type="AlphaFoldDB" id="A0A7Y5EIX9"/>
<reference evidence="2 3" key="1">
    <citation type="submission" date="2020-06" db="EMBL/GenBank/DDBJ databases">
        <title>Rheinheimera sp. nov., a marine bacterium isolated from coastal.</title>
        <authorList>
            <person name="Yu Q."/>
            <person name="Qi Y."/>
            <person name="Pu J."/>
        </authorList>
    </citation>
    <scope>NUCLEOTIDE SEQUENCE [LARGE SCALE GENOMIC DNA]</scope>
    <source>
        <strain evidence="2 3">YQF-2</strain>
    </source>
</reference>
<organism evidence="2 3">
    <name type="scientific">Rheinheimera lutimaris</name>
    <dbReference type="NCBI Taxonomy" id="2740584"/>
    <lineage>
        <taxon>Bacteria</taxon>
        <taxon>Pseudomonadati</taxon>
        <taxon>Pseudomonadota</taxon>
        <taxon>Gammaproteobacteria</taxon>
        <taxon>Chromatiales</taxon>
        <taxon>Chromatiaceae</taxon>
        <taxon>Rheinheimera</taxon>
    </lineage>
</organism>
<gene>
    <name evidence="2" type="ORF">HRH59_15570</name>
</gene>
<proteinExistence type="predicted"/>
<feature type="transmembrane region" description="Helical" evidence="1">
    <location>
        <begin position="74"/>
        <end position="93"/>
    </location>
</feature>
<evidence type="ECO:0000256" key="1">
    <source>
        <dbReference type="SAM" id="Phobius"/>
    </source>
</evidence>
<comment type="caution">
    <text evidence="2">The sequence shown here is derived from an EMBL/GenBank/DDBJ whole genome shotgun (WGS) entry which is preliminary data.</text>
</comment>